<proteinExistence type="predicted"/>
<evidence type="ECO:0000313" key="1">
    <source>
        <dbReference type="EMBL" id="BCL60184.1"/>
    </source>
</evidence>
<evidence type="ECO:0000313" key="2">
    <source>
        <dbReference type="Proteomes" id="UP000826725"/>
    </source>
</evidence>
<protein>
    <submittedName>
        <fullName evidence="1">Uncharacterized protein</fullName>
    </submittedName>
</protein>
<dbReference type="KEGG" id="dbk:DGMP_08770"/>
<dbReference type="AlphaFoldDB" id="A0A8D5JGI5"/>
<accession>A0A8D5JGI5</accession>
<dbReference type="Proteomes" id="UP000826725">
    <property type="component" value="Chromosome"/>
</dbReference>
<keyword evidence="2" id="KW-1185">Reference proteome</keyword>
<reference evidence="1" key="1">
    <citation type="submission" date="2020-09" db="EMBL/GenBank/DDBJ databases">
        <title>Desulfogranum mesoprofundum gen. nov., sp. nov., a novel mesophilic, sulfate-reducing chemolithoautotroph isolated from a deep-sea hydrothermal vent chimney in the Suiyo Seamount.</title>
        <authorList>
            <person name="Hashimoto Y."/>
            <person name="Nakagawa S."/>
        </authorList>
    </citation>
    <scope>NUCLEOTIDE SEQUENCE</scope>
    <source>
        <strain evidence="1">KT2</strain>
    </source>
</reference>
<name>A0A8D5JGI5_9BACT</name>
<dbReference type="RefSeq" id="WP_329955768.1">
    <property type="nucleotide sequence ID" value="NZ_AP024086.1"/>
</dbReference>
<dbReference type="EMBL" id="AP024086">
    <property type="protein sequence ID" value="BCL60184.1"/>
    <property type="molecule type" value="Genomic_DNA"/>
</dbReference>
<gene>
    <name evidence="1" type="ORF">DGMP_08770</name>
</gene>
<sequence length="49" mass="5312">MNVPSVSDEVLAQVGPYLTLGEMLGSLHMQIAKGELRKSTWNTVVNLPS</sequence>
<organism evidence="1 2">
    <name type="scientific">Desulfomarina profundi</name>
    <dbReference type="NCBI Taxonomy" id="2772557"/>
    <lineage>
        <taxon>Bacteria</taxon>
        <taxon>Pseudomonadati</taxon>
        <taxon>Thermodesulfobacteriota</taxon>
        <taxon>Desulfobulbia</taxon>
        <taxon>Desulfobulbales</taxon>
        <taxon>Desulfobulbaceae</taxon>
        <taxon>Desulfomarina</taxon>
    </lineage>
</organism>